<dbReference type="Proteomes" id="UP001165653">
    <property type="component" value="Unassembled WGS sequence"/>
</dbReference>
<organism evidence="2 3">
    <name type="scientific">Luteolibacter rhizosphaerae</name>
    <dbReference type="NCBI Taxonomy" id="2989719"/>
    <lineage>
        <taxon>Bacteria</taxon>
        <taxon>Pseudomonadati</taxon>
        <taxon>Verrucomicrobiota</taxon>
        <taxon>Verrucomicrobiia</taxon>
        <taxon>Verrucomicrobiales</taxon>
        <taxon>Verrucomicrobiaceae</taxon>
        <taxon>Luteolibacter</taxon>
    </lineage>
</organism>
<name>A0ABT3G8V8_9BACT</name>
<evidence type="ECO:0000313" key="2">
    <source>
        <dbReference type="EMBL" id="MCW1916282.1"/>
    </source>
</evidence>
<dbReference type="EMBL" id="JAPDDR010000014">
    <property type="protein sequence ID" value="MCW1916282.1"/>
    <property type="molecule type" value="Genomic_DNA"/>
</dbReference>
<dbReference type="RefSeq" id="WP_264515854.1">
    <property type="nucleotide sequence ID" value="NZ_JAPDDR010000014.1"/>
</dbReference>
<sequence length="329" mass="36759">MAYEKENKEPLSPLPLKERWDLVFSGLSSLLSSTDSAHPVSRVWRHSDLAGEIASIAQAHVAELTTNFPPAREVIERMVHIGWAKLLPTLTPAGKKDEHLYLIDMEAPANELPGVPELLQGAEPGGVLCYFGALELHELSTQLPAFYHIARLEDPRPPTPAAKTPKPKPETTGPRKPRDPLGTLRFHYQGIPCYSTRRDRSLVPGTQLRQQGPRTLLRTTTLEQTLLDTLLHPLRCGGEATVLEAWERGLRRWNPERMARHLEAIARDDFDRRTGAMLELLDASEEPALTPRLRAAKARWQHTADAEPIPLLHGLDYSRVSSGWGVTLP</sequence>
<keyword evidence="3" id="KW-1185">Reference proteome</keyword>
<evidence type="ECO:0000256" key="1">
    <source>
        <dbReference type="SAM" id="MobiDB-lite"/>
    </source>
</evidence>
<accession>A0ABT3G8V8</accession>
<comment type="caution">
    <text evidence="2">The sequence shown here is derived from an EMBL/GenBank/DDBJ whole genome shotgun (WGS) entry which is preliminary data.</text>
</comment>
<gene>
    <name evidence="2" type="ORF">OJ996_22020</name>
</gene>
<evidence type="ECO:0000313" key="3">
    <source>
        <dbReference type="Proteomes" id="UP001165653"/>
    </source>
</evidence>
<reference evidence="2" key="1">
    <citation type="submission" date="2022-10" db="EMBL/GenBank/DDBJ databases">
        <title>Luteolibacter sp. GHJ8, whole genome shotgun sequencing project.</title>
        <authorList>
            <person name="Zhao G."/>
            <person name="Shen L."/>
        </authorList>
    </citation>
    <scope>NUCLEOTIDE SEQUENCE</scope>
    <source>
        <strain evidence="2">GHJ8</strain>
    </source>
</reference>
<proteinExistence type="predicted"/>
<protein>
    <submittedName>
        <fullName evidence="2">Uncharacterized protein</fullName>
    </submittedName>
</protein>
<feature type="region of interest" description="Disordered" evidence="1">
    <location>
        <begin position="154"/>
        <end position="182"/>
    </location>
</feature>